<dbReference type="Pfam" id="PF00704">
    <property type="entry name" value="Glyco_hydro_18"/>
    <property type="match status" value="1"/>
</dbReference>
<proteinExistence type="inferred from homology"/>
<dbReference type="GO" id="GO:0006032">
    <property type="term" value="P:chitin catabolic process"/>
    <property type="evidence" value="ECO:0007669"/>
    <property type="project" value="TreeGrafter"/>
</dbReference>
<dbReference type="InterPro" id="IPR001223">
    <property type="entry name" value="Glyco_hydro18_cat"/>
</dbReference>
<dbReference type="GO" id="GO:0004568">
    <property type="term" value="F:chitinase activity"/>
    <property type="evidence" value="ECO:0007669"/>
    <property type="project" value="TreeGrafter"/>
</dbReference>
<gene>
    <name evidence="7" type="ORF">RN001_011247</name>
</gene>
<evidence type="ECO:0000256" key="5">
    <source>
        <dbReference type="RuleBase" id="RU004453"/>
    </source>
</evidence>
<dbReference type="FunFam" id="3.10.50.10:FF:000001">
    <property type="entry name" value="Chitinase 3-like 1"/>
    <property type="match status" value="1"/>
</dbReference>
<organism evidence="7 8">
    <name type="scientific">Aquatica leii</name>
    <dbReference type="NCBI Taxonomy" id="1421715"/>
    <lineage>
        <taxon>Eukaryota</taxon>
        <taxon>Metazoa</taxon>
        <taxon>Ecdysozoa</taxon>
        <taxon>Arthropoda</taxon>
        <taxon>Hexapoda</taxon>
        <taxon>Insecta</taxon>
        <taxon>Pterygota</taxon>
        <taxon>Neoptera</taxon>
        <taxon>Endopterygota</taxon>
        <taxon>Coleoptera</taxon>
        <taxon>Polyphaga</taxon>
        <taxon>Elateriformia</taxon>
        <taxon>Elateroidea</taxon>
        <taxon>Lampyridae</taxon>
        <taxon>Luciolinae</taxon>
        <taxon>Aquatica</taxon>
    </lineage>
</organism>
<evidence type="ECO:0000313" key="7">
    <source>
        <dbReference type="EMBL" id="KAK4878741.1"/>
    </source>
</evidence>
<keyword evidence="2" id="KW-1015">Disulfide bond</keyword>
<comment type="caution">
    <text evidence="7">The sequence shown here is derived from an EMBL/GenBank/DDBJ whole genome shotgun (WGS) entry which is preliminary data.</text>
</comment>
<protein>
    <recommendedName>
        <fullName evidence="6">GH18 domain-containing protein</fullName>
    </recommendedName>
</protein>
<dbReference type="InterPro" id="IPR001579">
    <property type="entry name" value="Glyco_hydro_18_chit_AS"/>
</dbReference>
<dbReference type="InterPro" id="IPR011583">
    <property type="entry name" value="Chitinase_II/V-like_cat"/>
</dbReference>
<keyword evidence="8" id="KW-1185">Reference proteome</keyword>
<keyword evidence="1 4" id="KW-0378">Hydrolase</keyword>
<keyword evidence="3 4" id="KW-0326">Glycosidase</keyword>
<dbReference type="AlphaFoldDB" id="A0AAN7PAV7"/>
<dbReference type="PROSITE" id="PS51910">
    <property type="entry name" value="GH18_2"/>
    <property type="match status" value="1"/>
</dbReference>
<dbReference type="Gene3D" id="3.10.50.10">
    <property type="match status" value="1"/>
</dbReference>
<dbReference type="Gene3D" id="3.20.20.80">
    <property type="entry name" value="Glycosidases"/>
    <property type="match status" value="1"/>
</dbReference>
<dbReference type="GO" id="GO:0005576">
    <property type="term" value="C:extracellular region"/>
    <property type="evidence" value="ECO:0007669"/>
    <property type="project" value="TreeGrafter"/>
</dbReference>
<dbReference type="GO" id="GO:0005975">
    <property type="term" value="P:carbohydrate metabolic process"/>
    <property type="evidence" value="ECO:0007669"/>
    <property type="project" value="InterPro"/>
</dbReference>
<evidence type="ECO:0000313" key="8">
    <source>
        <dbReference type="Proteomes" id="UP001353858"/>
    </source>
</evidence>
<dbReference type="InterPro" id="IPR017853">
    <property type="entry name" value="GH"/>
</dbReference>
<dbReference type="PROSITE" id="PS01095">
    <property type="entry name" value="GH18_1"/>
    <property type="match status" value="1"/>
</dbReference>
<evidence type="ECO:0000259" key="6">
    <source>
        <dbReference type="PROSITE" id="PS51910"/>
    </source>
</evidence>
<evidence type="ECO:0000256" key="3">
    <source>
        <dbReference type="ARBA" id="ARBA00023295"/>
    </source>
</evidence>
<dbReference type="Proteomes" id="UP001353858">
    <property type="component" value="Unassembled WGS sequence"/>
</dbReference>
<dbReference type="SUPFAM" id="SSF51445">
    <property type="entry name" value="(Trans)glycosidases"/>
    <property type="match status" value="1"/>
</dbReference>
<dbReference type="SUPFAM" id="SSF54556">
    <property type="entry name" value="Chitinase insertion domain"/>
    <property type="match status" value="1"/>
</dbReference>
<evidence type="ECO:0000256" key="2">
    <source>
        <dbReference type="ARBA" id="ARBA00023157"/>
    </source>
</evidence>
<dbReference type="SMART" id="SM00636">
    <property type="entry name" value="Glyco_18"/>
    <property type="match status" value="1"/>
</dbReference>
<dbReference type="InterPro" id="IPR050314">
    <property type="entry name" value="Glycosyl_Hydrlase_18"/>
</dbReference>
<dbReference type="InterPro" id="IPR029070">
    <property type="entry name" value="Chitinase_insertion_sf"/>
</dbReference>
<sequence>MLSEINASLYTILIYAFAQLNDNGTLKSLDPWADITKEGYLKFNALKNTNPTLKTLLGIGGWSEGSERFSAMVRTKKTRRVFIQSVLEFLKTYGFDGIDLDWEYPTRRGGKPEDKTNLSLLLKELRKEFDEHGYLLTMAVISGAGSIDSIYEVSSLSKFLDYILLMTYDMHSSANGRTGENAPLRSNDSFNVEFSTKSWIQKGANRAKIILGIPTYGKSFTLTDHKNHGIGAPTKGPGLPGPYSKSNGTLYYFEILQFIKTLGWVREWSDEQLVPFSYNGDQWVGYDDVESVAKKVDFVVDQRLGGIMLWSIDMDDPRGLVGPKFPLTQAIKAKLKQ</sequence>
<feature type="domain" description="GH18" evidence="6">
    <location>
        <begin position="1"/>
        <end position="337"/>
    </location>
</feature>
<evidence type="ECO:0000256" key="1">
    <source>
        <dbReference type="ARBA" id="ARBA00022801"/>
    </source>
</evidence>
<dbReference type="PANTHER" id="PTHR11177:SF317">
    <property type="entry name" value="CHITINASE 12-RELATED"/>
    <property type="match status" value="1"/>
</dbReference>
<dbReference type="EMBL" id="JARPUR010000004">
    <property type="protein sequence ID" value="KAK4878741.1"/>
    <property type="molecule type" value="Genomic_DNA"/>
</dbReference>
<accession>A0AAN7PAV7</accession>
<name>A0AAN7PAV7_9COLE</name>
<evidence type="ECO:0000256" key="4">
    <source>
        <dbReference type="RuleBase" id="RU000489"/>
    </source>
</evidence>
<comment type="similarity">
    <text evidence="5">Belongs to the glycosyl hydrolase 18 family.</text>
</comment>
<dbReference type="GO" id="GO:0008061">
    <property type="term" value="F:chitin binding"/>
    <property type="evidence" value="ECO:0007669"/>
    <property type="project" value="InterPro"/>
</dbReference>
<dbReference type="PANTHER" id="PTHR11177">
    <property type="entry name" value="CHITINASE"/>
    <property type="match status" value="1"/>
</dbReference>
<reference evidence="8" key="1">
    <citation type="submission" date="2023-01" db="EMBL/GenBank/DDBJ databases">
        <title>Key to firefly adult light organ development and bioluminescence: homeobox transcription factors regulate luciferase expression and transportation to peroxisome.</title>
        <authorList>
            <person name="Fu X."/>
        </authorList>
    </citation>
    <scope>NUCLEOTIDE SEQUENCE [LARGE SCALE GENOMIC DNA]</scope>
</reference>